<evidence type="ECO:0000313" key="2">
    <source>
        <dbReference type="Proteomes" id="UP000623067"/>
    </source>
</evidence>
<keyword evidence="2" id="KW-1185">Reference proteome</keyword>
<dbReference type="EMBL" id="BMIH01000001">
    <property type="protein sequence ID" value="GGB19305.1"/>
    <property type="molecule type" value="Genomic_DNA"/>
</dbReference>
<dbReference type="AlphaFoldDB" id="A0A916WPX7"/>
<protein>
    <submittedName>
        <fullName evidence="1">Uncharacterized protein</fullName>
    </submittedName>
</protein>
<accession>A0A916WPX7</accession>
<name>A0A916WPX7_9SPHN</name>
<reference evidence="1" key="1">
    <citation type="journal article" date="2014" name="Int. J. Syst. Evol. Microbiol.">
        <title>Complete genome sequence of Corynebacterium casei LMG S-19264T (=DSM 44701T), isolated from a smear-ripened cheese.</title>
        <authorList>
            <consortium name="US DOE Joint Genome Institute (JGI-PGF)"/>
            <person name="Walter F."/>
            <person name="Albersmeier A."/>
            <person name="Kalinowski J."/>
            <person name="Ruckert C."/>
        </authorList>
    </citation>
    <scope>NUCLEOTIDE SEQUENCE</scope>
    <source>
        <strain evidence="1">CGMCC 1.15330</strain>
    </source>
</reference>
<gene>
    <name evidence="1" type="ORF">GCM10011380_06130</name>
</gene>
<dbReference type="Proteomes" id="UP000623067">
    <property type="component" value="Unassembled WGS sequence"/>
</dbReference>
<proteinExistence type="predicted"/>
<reference evidence="1" key="2">
    <citation type="submission" date="2020-09" db="EMBL/GenBank/DDBJ databases">
        <authorList>
            <person name="Sun Q."/>
            <person name="Zhou Y."/>
        </authorList>
    </citation>
    <scope>NUCLEOTIDE SEQUENCE</scope>
    <source>
        <strain evidence="1">CGMCC 1.15330</strain>
    </source>
</reference>
<evidence type="ECO:0000313" key="1">
    <source>
        <dbReference type="EMBL" id="GGB19305.1"/>
    </source>
</evidence>
<organism evidence="1 2">
    <name type="scientific">Sphingomonas metalli</name>
    <dbReference type="NCBI Taxonomy" id="1779358"/>
    <lineage>
        <taxon>Bacteria</taxon>
        <taxon>Pseudomonadati</taxon>
        <taxon>Pseudomonadota</taxon>
        <taxon>Alphaproteobacteria</taxon>
        <taxon>Sphingomonadales</taxon>
        <taxon>Sphingomonadaceae</taxon>
        <taxon>Sphingomonas</taxon>
    </lineage>
</organism>
<sequence>MVEVWTLDGEDLNAVTFYAGIEAEMPLVREISKKRLPLPKFRRQTLLADIPELLEGTYRARRMIATFHVTGATPESFLGHDGIRFTFDYVEEDELPRRGEARATIIDGRLYMATFAGPRLYYYDRSLPDFHALVEAARLR</sequence>
<comment type="caution">
    <text evidence="1">The sequence shown here is derived from an EMBL/GenBank/DDBJ whole genome shotgun (WGS) entry which is preliminary data.</text>
</comment>